<dbReference type="InterPro" id="IPR002145">
    <property type="entry name" value="CopG"/>
</dbReference>
<dbReference type="SUPFAM" id="SSF47598">
    <property type="entry name" value="Ribbon-helix-helix"/>
    <property type="match status" value="1"/>
</dbReference>
<accession>A0A5P8VS36</accession>
<feature type="domain" description="Ribbon-helix-helix protein CopG" evidence="1">
    <location>
        <begin position="5"/>
        <end position="45"/>
    </location>
</feature>
<keyword evidence="3" id="KW-1185">Reference proteome</keyword>
<dbReference type="AlphaFoldDB" id="A0A5P8VS36"/>
<dbReference type="Proteomes" id="UP000326678">
    <property type="component" value="Chromosome Gxm1"/>
</dbReference>
<proteinExistence type="predicted"/>
<evidence type="ECO:0000313" key="2">
    <source>
        <dbReference type="EMBL" id="QFS43026.1"/>
    </source>
</evidence>
<name>A0A5P8VS36_9NOSO</name>
<dbReference type="InterPro" id="IPR013321">
    <property type="entry name" value="Arc_rbn_hlx_hlx"/>
</dbReference>
<dbReference type="InterPro" id="IPR010985">
    <property type="entry name" value="Ribbon_hlx_hlx"/>
</dbReference>
<sequence>MNVEKLSISLPPSLVEFVENYKRHKGCKSRSQVIEEALELLRNRELEAAYREASAEVDNDWDVTIADGLTDETW</sequence>
<evidence type="ECO:0000259" key="1">
    <source>
        <dbReference type="Pfam" id="PF01402"/>
    </source>
</evidence>
<protein>
    <submittedName>
        <fullName evidence="2">Ribbon-helix-helix protein</fullName>
    </submittedName>
</protein>
<organism evidence="2 3">
    <name type="scientific">Nostoc sphaeroides CCNUC1</name>
    <dbReference type="NCBI Taxonomy" id="2653204"/>
    <lineage>
        <taxon>Bacteria</taxon>
        <taxon>Bacillati</taxon>
        <taxon>Cyanobacteriota</taxon>
        <taxon>Cyanophyceae</taxon>
        <taxon>Nostocales</taxon>
        <taxon>Nostocaceae</taxon>
        <taxon>Nostoc</taxon>
    </lineage>
</organism>
<gene>
    <name evidence="2" type="ORF">GXM_00499</name>
</gene>
<dbReference type="EMBL" id="CP045226">
    <property type="protein sequence ID" value="QFS43026.1"/>
    <property type="molecule type" value="Genomic_DNA"/>
</dbReference>
<dbReference type="Gene3D" id="1.10.1220.10">
    <property type="entry name" value="Met repressor-like"/>
    <property type="match status" value="1"/>
</dbReference>
<dbReference type="CDD" id="cd22231">
    <property type="entry name" value="RHH_NikR_HicB-like"/>
    <property type="match status" value="1"/>
</dbReference>
<dbReference type="RefSeq" id="WP_152588086.1">
    <property type="nucleotide sequence ID" value="NZ_CP045226.1"/>
</dbReference>
<dbReference type="KEGG" id="nsh:GXM_00499"/>
<dbReference type="Pfam" id="PF01402">
    <property type="entry name" value="RHH_1"/>
    <property type="match status" value="1"/>
</dbReference>
<reference evidence="2 3" key="1">
    <citation type="submission" date="2019-10" db="EMBL/GenBank/DDBJ databases">
        <title>Genomic and transcriptomic insights into the perfect genentic adaptation of a filamentous nitrogen-fixing cyanobacterium to rice fields.</title>
        <authorList>
            <person name="Chen Z."/>
        </authorList>
    </citation>
    <scope>NUCLEOTIDE SEQUENCE [LARGE SCALE GENOMIC DNA]</scope>
    <source>
        <strain evidence="2">CCNUC1</strain>
    </source>
</reference>
<evidence type="ECO:0000313" key="3">
    <source>
        <dbReference type="Proteomes" id="UP000326678"/>
    </source>
</evidence>
<dbReference type="GO" id="GO:0006355">
    <property type="term" value="P:regulation of DNA-templated transcription"/>
    <property type="evidence" value="ECO:0007669"/>
    <property type="project" value="InterPro"/>
</dbReference>